<feature type="compositionally biased region" description="Basic and acidic residues" evidence="8">
    <location>
        <begin position="1"/>
        <end position="17"/>
    </location>
</feature>
<evidence type="ECO:0000259" key="10">
    <source>
        <dbReference type="PROSITE" id="PS51021"/>
    </source>
</evidence>
<gene>
    <name evidence="11" type="ORF">EURHEDRAFT_460699</name>
</gene>
<feature type="region of interest" description="Disordered" evidence="8">
    <location>
        <begin position="271"/>
        <end position="314"/>
    </location>
</feature>
<dbReference type="GO" id="GO:0005085">
    <property type="term" value="F:guanyl-nucleotide exchange factor activity"/>
    <property type="evidence" value="ECO:0007669"/>
    <property type="project" value="UniProtKB-KW"/>
</dbReference>
<feature type="compositionally biased region" description="Polar residues" evidence="8">
    <location>
        <begin position="1120"/>
        <end position="1147"/>
    </location>
</feature>
<evidence type="ECO:0000256" key="6">
    <source>
        <dbReference type="ARBA" id="ARBA00032587"/>
    </source>
</evidence>
<feature type="compositionally biased region" description="Polar residues" evidence="8">
    <location>
        <begin position="467"/>
        <end position="483"/>
    </location>
</feature>
<dbReference type="Pfam" id="PF00621">
    <property type="entry name" value="RhoGEF"/>
    <property type="match status" value="1"/>
</dbReference>
<evidence type="ECO:0000313" key="11">
    <source>
        <dbReference type="EMBL" id="EYE93217.1"/>
    </source>
</evidence>
<feature type="compositionally biased region" description="Basic and acidic residues" evidence="8">
    <location>
        <begin position="1037"/>
        <end position="1058"/>
    </location>
</feature>
<feature type="compositionally biased region" description="Basic and acidic residues" evidence="8">
    <location>
        <begin position="537"/>
        <end position="562"/>
    </location>
</feature>
<feature type="compositionally biased region" description="Pro residues" evidence="8">
    <location>
        <begin position="371"/>
        <end position="381"/>
    </location>
</feature>
<dbReference type="FunFam" id="1.20.900.10:FF:000053">
    <property type="entry name" value="Rho guanyl nucleotide exchange factor, putative"/>
    <property type="match status" value="1"/>
</dbReference>
<accession>A0A017S8D3</accession>
<proteinExistence type="predicted"/>
<dbReference type="STRING" id="1388766.A0A017S8D3"/>
<dbReference type="InterPro" id="IPR004148">
    <property type="entry name" value="BAR_dom"/>
</dbReference>
<keyword evidence="5" id="KW-0965">Cell junction</keyword>
<feature type="compositionally biased region" description="Polar residues" evidence="8">
    <location>
        <begin position="38"/>
        <end position="53"/>
    </location>
</feature>
<evidence type="ECO:0000256" key="5">
    <source>
        <dbReference type="ARBA" id="ARBA00022949"/>
    </source>
</evidence>
<feature type="compositionally biased region" description="Basic and acidic residues" evidence="8">
    <location>
        <begin position="80"/>
        <end position="103"/>
    </location>
</feature>
<evidence type="ECO:0000313" key="12">
    <source>
        <dbReference type="Proteomes" id="UP000019804"/>
    </source>
</evidence>
<evidence type="ECO:0000259" key="9">
    <source>
        <dbReference type="PROSITE" id="PS50010"/>
    </source>
</evidence>
<evidence type="ECO:0000256" key="3">
    <source>
        <dbReference type="ARBA" id="ARBA00018186"/>
    </source>
</evidence>
<dbReference type="GO" id="GO:0032955">
    <property type="term" value="P:regulation of division septum assembly"/>
    <property type="evidence" value="ECO:0007669"/>
    <property type="project" value="TreeGrafter"/>
</dbReference>
<dbReference type="RefSeq" id="XP_040636905.1">
    <property type="nucleotide sequence ID" value="XM_040784670.1"/>
</dbReference>
<feature type="compositionally biased region" description="Polar residues" evidence="8">
    <location>
        <begin position="1752"/>
        <end position="1772"/>
    </location>
</feature>
<dbReference type="SUPFAM" id="SSF48065">
    <property type="entry name" value="DBL homology domain (DH-domain)"/>
    <property type="match status" value="1"/>
</dbReference>
<feature type="region of interest" description="Disordered" evidence="8">
    <location>
        <begin position="327"/>
        <end position="627"/>
    </location>
</feature>
<feature type="compositionally biased region" description="Polar residues" evidence="8">
    <location>
        <begin position="1180"/>
        <end position="1195"/>
    </location>
</feature>
<feature type="compositionally biased region" description="Polar residues" evidence="8">
    <location>
        <begin position="652"/>
        <end position="662"/>
    </location>
</feature>
<dbReference type="Proteomes" id="UP000019804">
    <property type="component" value="Unassembled WGS sequence"/>
</dbReference>
<feature type="compositionally biased region" description="Polar residues" evidence="8">
    <location>
        <begin position="607"/>
        <end position="622"/>
    </location>
</feature>
<dbReference type="GO" id="GO:0031991">
    <property type="term" value="P:regulation of actomyosin contractile ring contraction"/>
    <property type="evidence" value="ECO:0007669"/>
    <property type="project" value="TreeGrafter"/>
</dbReference>
<feature type="region of interest" description="Disordered" evidence="8">
    <location>
        <begin position="640"/>
        <end position="726"/>
    </location>
</feature>
<evidence type="ECO:0000256" key="2">
    <source>
        <dbReference type="ARBA" id="ARBA00004348"/>
    </source>
</evidence>
<feature type="region of interest" description="Disordered" evidence="8">
    <location>
        <begin position="1"/>
        <end position="215"/>
    </location>
</feature>
<dbReference type="HOGENOM" id="CLU_001112_0_0_1"/>
<reference evidence="12" key="1">
    <citation type="journal article" date="2014" name="Nat. Commun.">
        <title>Genomic adaptations of the halophilic Dead Sea filamentous fungus Eurotium rubrum.</title>
        <authorList>
            <person name="Kis-Papo T."/>
            <person name="Weig A.R."/>
            <person name="Riley R."/>
            <person name="Persoh D."/>
            <person name="Salamov A."/>
            <person name="Sun H."/>
            <person name="Lipzen A."/>
            <person name="Wasser S.P."/>
            <person name="Rambold G."/>
            <person name="Grigoriev I.V."/>
            <person name="Nevo E."/>
        </authorList>
    </citation>
    <scope>NUCLEOTIDE SEQUENCE [LARGE SCALE GENOMIC DNA]</scope>
    <source>
        <strain evidence="12">CBS 135680</strain>
    </source>
</reference>
<comment type="subcellular location">
    <subcellularLocation>
        <location evidence="1">Cell junction</location>
    </subcellularLocation>
    <subcellularLocation>
        <location evidence="2">Golgi apparatus</location>
        <location evidence="2">Golgi stack</location>
    </subcellularLocation>
</comment>
<dbReference type="Pfam" id="PF03114">
    <property type="entry name" value="BAR"/>
    <property type="match status" value="1"/>
</dbReference>
<dbReference type="InterPro" id="IPR001331">
    <property type="entry name" value="GDS_CDC24_CS"/>
</dbReference>
<feature type="compositionally biased region" description="Low complexity" evidence="8">
    <location>
        <begin position="877"/>
        <end position="891"/>
    </location>
</feature>
<dbReference type="GO" id="GO:0035556">
    <property type="term" value="P:intracellular signal transduction"/>
    <property type="evidence" value="ECO:0007669"/>
    <property type="project" value="InterPro"/>
</dbReference>
<sequence length="1947" mass="214306">MPGNDVDHVSRPLDHSGPRHFRRQSSQSSNDLFYDAPLNQSINTSLAESTSSPPRAPLRTVTFPLRDLPGPHQKSGRASPDPHEFYRQYPRPDTDTGKQHQTRDSASNTTRPSQFQRIASLPTYDTLDSSRTNWGSQNRSVSDTSYRGLDDTKATSKNPVSNPRPRQVSFKDLINKFEKTNDQVLPMPPRLQDRSTSASPAGSPTSTKFPPGDRWNMIKASVQNDDRDIVASAGTISQTNGKAQASVDSRPTIPRRPLRFGERLAVDTSVHNSAAAGIPPHMRRGSEGSIPSPNPATIDQFDPSSGRSPLTPTAWYLGKTPFLEAVDPNADASRSHRRARSDLPGTTSTGFAASKLGWSSSHMAAVGSAPLPQPQPQPQPQQSPSVSTSPESPHSKSRIPISSRHLSSAFVSDASPPRAAPSTTFSSRSAAQIALPPKGISRLPIPSSPPDSLPGMTDYDGPKPFATGSTGTAHGRVRQQQPGRNPLLQAYIAAPPPQKSTPPLRSSRPRKPVSNATSPTGSGSKVVERVSSIQRQITRDRELRGSRRERKLPELGHVDFATRRQRIQQAFNRTVQENERKEEEAAELQRQFEPREEGNKDDRHPASQGQLQQQNQFDSVPTPTAEDGATVIDDQVQTCHDEHQPQPPAHQHLSSNNNNDHPSISEPEPSRFLPSLHIDTRLPPLPELPSATTAMDSPTLGLPMVSGRDATVPRSEPKSSHLQPMSAVTLESTDTHVTTLDPEPQSGLGHPPQLDTSHRTLLSQIMQFRESSPSDESSCDEPDYSLSDNDEKESIPIMLRDGARFEESVNSNGSDDQDTCDASDNSQDQAGDEPPSNRWSASSWSSSLRQHFAEARFEDGSGEDLSHIAASADDSEVTTQSCSASSSTPPSVIGHLTVTSPQPSAEAFDSKNEQTSNRNTFGRSSAPSLARLGGWDSKRVTQLYFEELARGGRGPNLSVPVASSSPEPRRSDFTDQRSDGRTDSLTDDPVLVSSLGDASGTEQPRNSATLLFRDDWEHASPSIADWMQVAADSDSSEGERIVRARKLNDDLARYEKVKTQTSGADESENSLGLAINVQGPQEHSSSEGNSSGHHGAQSTEPSETTPKETTTRQPPPLPHQPQTFSDAPSRQVQQRPSSHVPTQSDNCTPLGLVQSTESSESSSLQYIETTSSLRAHAVGSSVTSLAPSQSEQTSLDLKRPSPSPEQRRLKKRRHVIKELVDTEYTFGRDMKVVDDIYKGTSSSCLDLSTDDVKILFGNSDQVVQFSTAFQDTLKRSAKSIYVMPKSQRWSSKRVRNRQLNGASEEQSFMPGTEASDLEKDQATFVGQAFMAHMAQMEKVYADYLKNHDAANKKLQILQKNQKVTIWLQECRDWASDLTTAWDLDSLLVKPVQRILKYPLLLSELLDATPAEHPDHASLINALEEVTNISVRINEMKKRADLVGQVVGRKRNQSDVRAGLSKAFGRRSDKLRQQVGNVADMFEDKEYNSLSQRFGDSYFQMQVVMRDVESYTQEAQGSMDRFNEIALAIESYVDVAQSRFTDLEQRWRQLKTVVYDIMTVALPEHLDVVRKSVIDPMISLLKLYDGPQRVMRKRDKRLLEYVRFTAVKDRGDKPDKKSAEQAEQFVALNETLKDELPKLYSMTARLMEACLKNFVQIQTTWQNLLQKRLAPLVDSFPDDVEQIFNEWASDFTFSDAQVLSLGICNGSLLADTIGQPNYSTPSIGPKSRRPSTVNSASTRVGSNIEDSPKVSHEFNTSNPSFQSPAVDSQSFVSTGRRRADSAVSGRGTSARSVRIASPEPAQNVTSAPTSNPIPEPVPSLPQLSLESPFLGDIINTSASDNPTTPAGGRYSGFFSSAMPMSDNPEDNEPAPIDEHPKEPKVLFLAASIYEFNIDRARREAGYQYLTYVAGEIFDVIAEKGELWLARNQDDPTHQVGWIWNKHFAKLSG</sequence>
<feature type="compositionally biased region" description="Polar residues" evidence="8">
    <location>
        <begin position="913"/>
        <end position="927"/>
    </location>
</feature>
<feature type="compositionally biased region" description="Polar residues" evidence="8">
    <location>
        <begin position="1729"/>
        <end position="1744"/>
    </location>
</feature>
<dbReference type="InterPro" id="IPR000219">
    <property type="entry name" value="DH_dom"/>
</dbReference>
<dbReference type="OrthoDB" id="10256089at2759"/>
<evidence type="ECO:0000256" key="1">
    <source>
        <dbReference type="ARBA" id="ARBA00004282"/>
    </source>
</evidence>
<evidence type="ECO:0000256" key="7">
    <source>
        <dbReference type="SAM" id="Coils"/>
    </source>
</evidence>
<feature type="region of interest" description="Disordered" evidence="8">
    <location>
        <begin position="951"/>
        <end position="1008"/>
    </location>
</feature>
<dbReference type="InterPro" id="IPR035899">
    <property type="entry name" value="DBL_dom_sf"/>
</dbReference>
<dbReference type="GeneID" id="63699794"/>
<feature type="region of interest" description="Disordered" evidence="8">
    <location>
        <begin position="1180"/>
        <end position="1208"/>
    </location>
</feature>
<dbReference type="PANTHER" id="PTHR22834">
    <property type="entry name" value="NUCLEAR FUSION PROTEIN FUS2"/>
    <property type="match status" value="1"/>
</dbReference>
<feature type="region of interest" description="Disordered" evidence="8">
    <location>
        <begin position="1716"/>
        <end position="1874"/>
    </location>
</feature>
<feature type="region of interest" description="Disordered" evidence="8">
    <location>
        <begin position="1030"/>
        <end position="1165"/>
    </location>
</feature>
<feature type="domain" description="DH" evidence="9">
    <location>
        <begin position="1211"/>
        <end position="1435"/>
    </location>
</feature>
<feature type="region of interest" description="Disordered" evidence="8">
    <location>
        <begin position="768"/>
        <end position="794"/>
    </location>
</feature>
<dbReference type="InterPro" id="IPR027267">
    <property type="entry name" value="AH/BAR_dom_sf"/>
</dbReference>
<feature type="compositionally biased region" description="Basic and acidic residues" evidence="8">
    <location>
        <begin position="967"/>
        <end position="984"/>
    </location>
</feature>
<feature type="coiled-coil region" evidence="7">
    <location>
        <begin position="1333"/>
        <end position="1360"/>
    </location>
</feature>
<dbReference type="CDD" id="cd07589">
    <property type="entry name" value="BAR_DNMBP"/>
    <property type="match status" value="1"/>
</dbReference>
<evidence type="ECO:0000256" key="8">
    <source>
        <dbReference type="SAM" id="MobiDB-lite"/>
    </source>
</evidence>
<feature type="region of interest" description="Disordered" evidence="8">
    <location>
        <begin position="233"/>
        <end position="258"/>
    </location>
</feature>
<dbReference type="Gene3D" id="1.20.1270.60">
    <property type="entry name" value="Arfaptin homology (AH) domain/BAR domain"/>
    <property type="match status" value="1"/>
</dbReference>
<feature type="compositionally biased region" description="Basic and acidic residues" evidence="8">
    <location>
        <begin position="590"/>
        <end position="605"/>
    </location>
</feature>
<feature type="compositionally biased region" description="Polar residues" evidence="8">
    <location>
        <begin position="514"/>
        <end position="523"/>
    </location>
</feature>
<feature type="compositionally biased region" description="Polar residues" evidence="8">
    <location>
        <begin position="1799"/>
        <end position="1809"/>
    </location>
</feature>
<feature type="domain" description="BAR" evidence="10">
    <location>
        <begin position="1471"/>
        <end position="1681"/>
    </location>
</feature>
<feature type="compositionally biased region" description="Polar residues" evidence="8">
    <location>
        <begin position="234"/>
        <end position="249"/>
    </location>
</feature>
<feature type="region of interest" description="Disordered" evidence="8">
    <location>
        <begin position="868"/>
        <end position="931"/>
    </location>
</feature>
<dbReference type="GO" id="GO:0005795">
    <property type="term" value="C:Golgi stack"/>
    <property type="evidence" value="ECO:0007669"/>
    <property type="project" value="UniProtKB-SubCell"/>
</dbReference>
<dbReference type="PROSITE" id="PS51021">
    <property type="entry name" value="BAR"/>
    <property type="match status" value="1"/>
</dbReference>
<feature type="compositionally biased region" description="Acidic residues" evidence="8">
    <location>
        <begin position="777"/>
        <end position="791"/>
    </location>
</feature>
<dbReference type="EMBL" id="KK088432">
    <property type="protein sequence ID" value="EYE93217.1"/>
    <property type="molecule type" value="Genomic_DNA"/>
</dbReference>
<dbReference type="SUPFAM" id="SSF103657">
    <property type="entry name" value="BAR/IMD domain-like"/>
    <property type="match status" value="1"/>
</dbReference>
<dbReference type="PROSITE" id="PS00741">
    <property type="entry name" value="DH_1"/>
    <property type="match status" value="1"/>
</dbReference>
<feature type="compositionally biased region" description="Polar residues" evidence="8">
    <location>
        <begin position="104"/>
        <end position="117"/>
    </location>
</feature>
<feature type="compositionally biased region" description="Polar residues" evidence="8">
    <location>
        <begin position="1833"/>
        <end position="1843"/>
    </location>
</feature>
<dbReference type="InterPro" id="IPR051492">
    <property type="entry name" value="Dynamin-Rho_GEF"/>
</dbReference>
<feature type="compositionally biased region" description="Low complexity" evidence="8">
    <location>
        <begin position="382"/>
        <end position="392"/>
    </location>
</feature>
<feature type="compositionally biased region" description="Polar residues" evidence="8">
    <location>
        <begin position="344"/>
        <end position="362"/>
    </location>
</feature>
<feature type="compositionally biased region" description="Low complexity" evidence="8">
    <location>
        <begin position="1082"/>
        <end position="1104"/>
    </location>
</feature>
<keyword evidence="12" id="KW-1185">Reference proteome</keyword>
<feature type="compositionally biased region" description="Low complexity" evidence="8">
    <location>
        <begin position="195"/>
        <end position="207"/>
    </location>
</feature>
<dbReference type="PROSITE" id="PS50010">
    <property type="entry name" value="DH_2"/>
    <property type="match status" value="1"/>
</dbReference>
<evidence type="ECO:0000256" key="4">
    <source>
        <dbReference type="ARBA" id="ARBA00022658"/>
    </source>
</evidence>
<name>A0A017S8D3_ASPRC</name>
<feature type="compositionally biased region" description="Polar residues" evidence="8">
    <location>
        <begin position="126"/>
        <end position="145"/>
    </location>
</feature>
<feature type="region of interest" description="Disordered" evidence="8">
    <location>
        <begin position="737"/>
        <end position="756"/>
    </location>
</feature>
<feature type="compositionally biased region" description="Polar residues" evidence="8">
    <location>
        <begin position="421"/>
        <end position="430"/>
    </location>
</feature>
<organism evidence="11 12">
    <name type="scientific">Aspergillus ruber (strain CBS 135680)</name>
    <dbReference type="NCBI Taxonomy" id="1388766"/>
    <lineage>
        <taxon>Eukaryota</taxon>
        <taxon>Fungi</taxon>
        <taxon>Dikarya</taxon>
        <taxon>Ascomycota</taxon>
        <taxon>Pezizomycotina</taxon>
        <taxon>Eurotiomycetes</taxon>
        <taxon>Eurotiomycetidae</taxon>
        <taxon>Eurotiales</taxon>
        <taxon>Aspergillaceae</taxon>
        <taxon>Aspergillus</taxon>
        <taxon>Aspergillus subgen. Aspergillus</taxon>
    </lineage>
</organism>
<protein>
    <recommendedName>
        <fullName evidence="3">Dynamin-binding protein</fullName>
    </recommendedName>
    <alternativeName>
        <fullName evidence="6">Scaffold protein Tuba</fullName>
    </alternativeName>
</protein>
<dbReference type="SMART" id="SM00325">
    <property type="entry name" value="RhoGEF"/>
    <property type="match status" value="1"/>
</dbReference>
<dbReference type="Gene3D" id="1.20.900.10">
    <property type="entry name" value="Dbl homology (DH) domain"/>
    <property type="match status" value="1"/>
</dbReference>
<feature type="region of interest" description="Disordered" evidence="8">
    <location>
        <begin position="807"/>
        <end position="845"/>
    </location>
</feature>
<keyword evidence="4" id="KW-0344">Guanine-nucleotide releasing factor</keyword>
<feature type="compositionally biased region" description="Polar residues" evidence="8">
    <location>
        <begin position="289"/>
        <end position="311"/>
    </location>
</feature>
<dbReference type="PANTHER" id="PTHR22834:SF20">
    <property type="entry name" value="SH3 DOMAIN-CONTAINING PROTEIN"/>
    <property type="match status" value="1"/>
</dbReference>
<keyword evidence="7" id="KW-0175">Coiled coil</keyword>
<dbReference type="CDD" id="cd00160">
    <property type="entry name" value="RhoGEF"/>
    <property type="match status" value="1"/>
</dbReference>